<dbReference type="SUPFAM" id="SSF55931">
    <property type="entry name" value="Glutamine synthetase/guanido kinase"/>
    <property type="match status" value="1"/>
</dbReference>
<dbReference type="Pfam" id="PF03951">
    <property type="entry name" value="Gln-synt_N"/>
    <property type="match status" value="1"/>
</dbReference>
<feature type="domain" description="GS beta-grasp" evidence="11">
    <location>
        <begin position="13"/>
        <end position="103"/>
    </location>
</feature>
<dbReference type="PROSITE" id="PS51986">
    <property type="entry name" value="GS_BETA_GRASP"/>
    <property type="match status" value="1"/>
</dbReference>
<dbReference type="PANTHER" id="PTHR43407:SF1">
    <property type="entry name" value="LENGSIN"/>
    <property type="match status" value="1"/>
</dbReference>
<dbReference type="SUPFAM" id="SSF54368">
    <property type="entry name" value="Glutamine synthetase, N-terminal domain"/>
    <property type="match status" value="1"/>
</dbReference>
<evidence type="ECO:0000256" key="1">
    <source>
        <dbReference type="ARBA" id="ARBA00009897"/>
    </source>
</evidence>
<reference evidence="13 14" key="1">
    <citation type="journal article" date="2019" name="Front. Microbiol.">
        <title>Ammonia Oxidation by the Arctic Terrestrial Thaumarchaeote Candidatus Nitrosocosmicus arcticus Is Stimulated by Increasing Temperatures.</title>
        <authorList>
            <person name="Alves R.J.E."/>
            <person name="Kerou M."/>
            <person name="Zappe A."/>
            <person name="Bittner R."/>
            <person name="Abby S.S."/>
            <person name="Schmidt H.A."/>
            <person name="Pfeifer K."/>
            <person name="Schleper C."/>
        </authorList>
    </citation>
    <scope>NUCLEOTIDE SEQUENCE [LARGE SCALE GENOMIC DNA]</scope>
    <source>
        <strain evidence="13 14">Kfb</strain>
    </source>
</reference>
<feature type="binding site" evidence="5">
    <location>
        <begin position="277"/>
        <end position="278"/>
    </location>
    <ligand>
        <name>L-glutamate</name>
        <dbReference type="ChEBI" id="CHEBI:29985"/>
    </ligand>
</feature>
<evidence type="ECO:0000256" key="8">
    <source>
        <dbReference type="PIRSR" id="PIRSR604809-50"/>
    </source>
</evidence>
<dbReference type="InterPro" id="IPR008146">
    <property type="entry name" value="Gln_synth_cat_dom"/>
</dbReference>
<feature type="domain" description="GS catalytic" evidence="12">
    <location>
        <begin position="108"/>
        <end position="490"/>
    </location>
</feature>
<evidence type="ECO:0000256" key="9">
    <source>
        <dbReference type="PROSITE-ProRule" id="PRU01330"/>
    </source>
</evidence>
<dbReference type="AlphaFoldDB" id="A0A557SR75"/>
<feature type="binding site" evidence="7">
    <location>
        <position position="131"/>
    </location>
    <ligand>
        <name>Mg(2+)</name>
        <dbReference type="ChEBI" id="CHEBI:18420"/>
        <label>1</label>
    </ligand>
</feature>
<dbReference type="InterPro" id="IPR036651">
    <property type="entry name" value="Gln_synt_N_sf"/>
</dbReference>
<comment type="similarity">
    <text evidence="1 9 10">Belongs to the glutamine synthetase family.</text>
</comment>
<evidence type="ECO:0000313" key="14">
    <source>
        <dbReference type="Proteomes" id="UP000315289"/>
    </source>
</evidence>
<feature type="binding site" evidence="5">
    <location>
        <position position="346"/>
    </location>
    <ligand>
        <name>L-glutamate</name>
        <dbReference type="ChEBI" id="CHEBI:29985"/>
    </ligand>
</feature>
<gene>
    <name evidence="13" type="primary">glnA3</name>
    <name evidence="13" type="ORF">NARC_210042</name>
</gene>
<sequence>MNDTTMTGRITAESADRDFMQIRYTDLIGKFLAKYIQIDKELIQDVFRKGIGLDGSSVIGFSTIDESDMMLFPDRKTLRKIPLSSYEIMTVIADVYNGFDKGRSIKDPRSVSQTLEDHLAVSQIACQIGAEVECFVFDQIIFDMENNNPASNNVNGRNRAKDVSILSSEQYGIGKYPIRKKSGYDVPTFQDSLIEFRFEVANILKQYYDINVTNMNHEVASSGQIEINFMHDYLTQSADNVQIYKDVVRNVAKKYNKIANFMPKPIFDPLNNENSDNGSGMHVSISLWTKSASKNVNLFYDESDDYAELSQAGRYFIGGILDHARSLSAIVTPTVNSYKRIIPGFEAPVYIAWARGNRSAVVRLPVNEKKSSTSKRIEYRAPDPSANPYLAFSAIVAAGLDGINRKIEPGNPVSEDIYKMSDSRRKDLGIGVLPGSLEEALSSLKSDSKYLNLCFHHDLISTYSDLKNKEIVEIGNDESVINQFMFYYDV</sequence>
<keyword evidence="8" id="KW-0597">Phosphoprotein</keyword>
<dbReference type="RefSeq" id="WP_144734741.1">
    <property type="nucleotide sequence ID" value="NZ_ML675594.1"/>
</dbReference>
<evidence type="ECO:0000313" key="13">
    <source>
        <dbReference type="EMBL" id="TVP39098.1"/>
    </source>
</evidence>
<dbReference type="GO" id="GO:0006542">
    <property type="term" value="P:glutamine biosynthetic process"/>
    <property type="evidence" value="ECO:0007669"/>
    <property type="project" value="InterPro"/>
</dbReference>
<keyword evidence="3 6" id="KW-0547">Nucleotide-binding</keyword>
<feature type="binding site" evidence="5">
    <location>
        <position position="358"/>
    </location>
    <ligand>
        <name>L-glutamate</name>
        <dbReference type="ChEBI" id="CHEBI:29985"/>
    </ligand>
</feature>
<evidence type="ECO:0000256" key="7">
    <source>
        <dbReference type="PIRSR" id="PIRSR604809-3"/>
    </source>
</evidence>
<dbReference type="GO" id="GO:0004356">
    <property type="term" value="F:glutamine synthetase activity"/>
    <property type="evidence" value="ECO:0007669"/>
    <property type="project" value="UniProtKB-EC"/>
</dbReference>
<dbReference type="Proteomes" id="UP000315289">
    <property type="component" value="Unassembled WGS sequence"/>
</dbReference>
<evidence type="ECO:0000259" key="11">
    <source>
        <dbReference type="PROSITE" id="PS51986"/>
    </source>
</evidence>
<dbReference type="GO" id="GO:0046872">
    <property type="term" value="F:metal ion binding"/>
    <property type="evidence" value="ECO:0007669"/>
    <property type="project" value="UniProtKB-KW"/>
</dbReference>
<dbReference type="Pfam" id="PF00120">
    <property type="entry name" value="Gln-synt_C"/>
    <property type="match status" value="1"/>
</dbReference>
<dbReference type="GO" id="GO:0005524">
    <property type="term" value="F:ATP binding"/>
    <property type="evidence" value="ECO:0007669"/>
    <property type="project" value="UniProtKB-KW"/>
</dbReference>
<dbReference type="NCBIfam" id="TIGR00653">
    <property type="entry name" value="GlnA"/>
    <property type="match status" value="1"/>
</dbReference>
<comment type="caution">
    <text evidence="13">The sequence shown here is derived from an EMBL/GenBank/DDBJ whole genome shotgun (WGS) entry which is preliminary data.</text>
</comment>
<keyword evidence="4 6" id="KW-0067">ATP-binding</keyword>
<dbReference type="SMART" id="SM01230">
    <property type="entry name" value="Gln-synt_C"/>
    <property type="match status" value="1"/>
</dbReference>
<dbReference type="Gene3D" id="3.30.590.10">
    <property type="entry name" value="Glutamine synthetase/guanido kinase, catalytic domain"/>
    <property type="match status" value="1"/>
</dbReference>
<evidence type="ECO:0000256" key="6">
    <source>
        <dbReference type="PIRSR" id="PIRSR604809-2"/>
    </source>
</evidence>
<feature type="binding site" evidence="6">
    <location>
        <position position="358"/>
    </location>
    <ligand>
        <name>ATP</name>
        <dbReference type="ChEBI" id="CHEBI:30616"/>
    </ligand>
</feature>
<dbReference type="EC" id="6.3.1.2" evidence="13"/>
<feature type="binding site" evidence="5">
    <location>
        <position position="380"/>
    </location>
    <ligand>
        <name>L-glutamate</name>
        <dbReference type="ChEBI" id="CHEBI:29985"/>
    </ligand>
</feature>
<dbReference type="OrthoDB" id="36124at2157"/>
<dbReference type="InterPro" id="IPR027302">
    <property type="entry name" value="Gln_synth_N_conserv_site"/>
</dbReference>
<dbReference type="GO" id="GO:0016020">
    <property type="term" value="C:membrane"/>
    <property type="evidence" value="ECO:0007669"/>
    <property type="project" value="TreeGrafter"/>
</dbReference>
<feature type="modified residue" description="O-AMP-tyrosine" evidence="8">
    <location>
        <position position="418"/>
    </location>
</feature>
<evidence type="ECO:0000256" key="5">
    <source>
        <dbReference type="PIRSR" id="PIRSR604809-1"/>
    </source>
</evidence>
<evidence type="ECO:0000256" key="2">
    <source>
        <dbReference type="ARBA" id="ARBA00022598"/>
    </source>
</evidence>
<dbReference type="EMBL" id="VOAH01000021">
    <property type="protein sequence ID" value="TVP39098.1"/>
    <property type="molecule type" value="Genomic_DNA"/>
</dbReference>
<proteinExistence type="inferred from homology"/>
<dbReference type="InterPro" id="IPR014746">
    <property type="entry name" value="Gln_synth/guanido_kin_cat_dom"/>
</dbReference>
<keyword evidence="7" id="KW-0479">Metal-binding</keyword>
<organism evidence="13 14">
    <name type="scientific">Candidatus Nitrosocosmicus arcticus</name>
    <dbReference type="NCBI Taxonomy" id="2035267"/>
    <lineage>
        <taxon>Archaea</taxon>
        <taxon>Nitrososphaerota</taxon>
        <taxon>Nitrososphaeria</taxon>
        <taxon>Nitrososphaerales</taxon>
        <taxon>Nitrososphaeraceae</taxon>
        <taxon>Candidatus Nitrosocosmicus</taxon>
    </lineage>
</organism>
<evidence type="ECO:0000256" key="3">
    <source>
        <dbReference type="ARBA" id="ARBA00022741"/>
    </source>
</evidence>
<dbReference type="InterPro" id="IPR008147">
    <property type="entry name" value="Gln_synt_N"/>
</dbReference>
<keyword evidence="7" id="KW-0460">Magnesium</keyword>
<accession>A0A557SR75</accession>
<feature type="binding site" evidence="5">
    <location>
        <position position="340"/>
    </location>
    <ligand>
        <name>L-glutamate</name>
        <dbReference type="ChEBI" id="CHEBI:29985"/>
    </ligand>
</feature>
<feature type="binding site" evidence="7">
    <location>
        <position position="133"/>
    </location>
    <ligand>
        <name>Mg(2+)</name>
        <dbReference type="ChEBI" id="CHEBI:18420"/>
        <label>1</label>
    </ligand>
</feature>
<feature type="binding site" evidence="7">
    <location>
        <position position="378"/>
    </location>
    <ligand>
        <name>Mg(2+)</name>
        <dbReference type="ChEBI" id="CHEBI:18420"/>
        <label>1</label>
    </ligand>
</feature>
<keyword evidence="14" id="KW-1185">Reference proteome</keyword>
<name>A0A557SR75_9ARCH</name>
<evidence type="ECO:0000256" key="4">
    <source>
        <dbReference type="ARBA" id="ARBA00022840"/>
    </source>
</evidence>
<dbReference type="PANTHER" id="PTHR43407">
    <property type="entry name" value="GLUTAMINE SYNTHETASE"/>
    <property type="match status" value="1"/>
</dbReference>
<dbReference type="InterPro" id="IPR004809">
    <property type="entry name" value="Gln_synth_I"/>
</dbReference>
<keyword evidence="2 13" id="KW-0436">Ligase</keyword>
<feature type="binding site" evidence="7">
    <location>
        <position position="226"/>
    </location>
    <ligand>
        <name>Mg(2+)</name>
        <dbReference type="ChEBI" id="CHEBI:18420"/>
        <label>1</label>
    </ligand>
</feature>
<feature type="binding site" evidence="7">
    <location>
        <position position="282"/>
    </location>
    <ligand>
        <name>Mg(2+)</name>
        <dbReference type="ChEBI" id="CHEBI:18420"/>
        <label>1</label>
    </ligand>
</feature>
<evidence type="ECO:0000256" key="10">
    <source>
        <dbReference type="RuleBase" id="RU000384"/>
    </source>
</evidence>
<comment type="cofactor">
    <cofactor evidence="7">
        <name>Mg(2+)</name>
        <dbReference type="ChEBI" id="CHEBI:18420"/>
    </cofactor>
    <text evidence="7">Binds 2 Mg(2+) ions per subunit.</text>
</comment>
<protein>
    <submittedName>
        <fullName evidence="13">Glutamate-ammonia ligase / glutamine synthetase</fullName>
        <ecNumber evidence="13">6.3.1.2</ecNumber>
    </submittedName>
</protein>
<evidence type="ECO:0000259" key="12">
    <source>
        <dbReference type="PROSITE" id="PS51987"/>
    </source>
</evidence>
<dbReference type="PROSITE" id="PS51987">
    <property type="entry name" value="GS_CATALYTIC"/>
    <property type="match status" value="1"/>
</dbReference>
<dbReference type="PROSITE" id="PS00180">
    <property type="entry name" value="GLNA_1"/>
    <property type="match status" value="1"/>
</dbReference>
<dbReference type="GO" id="GO:0019740">
    <property type="term" value="P:nitrogen utilization"/>
    <property type="evidence" value="ECO:0007669"/>
    <property type="project" value="TreeGrafter"/>
</dbReference>
<dbReference type="GO" id="GO:0005737">
    <property type="term" value="C:cytoplasm"/>
    <property type="evidence" value="ECO:0007669"/>
    <property type="project" value="TreeGrafter"/>
</dbReference>
<dbReference type="Gene3D" id="3.10.20.70">
    <property type="entry name" value="Glutamine synthetase, N-terminal domain"/>
    <property type="match status" value="1"/>
</dbReference>
<feature type="binding site" evidence="7">
    <location>
        <position position="218"/>
    </location>
    <ligand>
        <name>Mg(2+)</name>
        <dbReference type="ChEBI" id="CHEBI:18420"/>
        <label>1</label>
    </ligand>
</feature>